<evidence type="ECO:0000256" key="1">
    <source>
        <dbReference type="SAM" id="Phobius"/>
    </source>
</evidence>
<evidence type="ECO:0000313" key="3">
    <source>
        <dbReference type="Proteomes" id="UP000598467"/>
    </source>
</evidence>
<feature type="transmembrane region" description="Helical" evidence="1">
    <location>
        <begin position="112"/>
        <end position="132"/>
    </location>
</feature>
<feature type="transmembrane region" description="Helical" evidence="1">
    <location>
        <begin position="12"/>
        <end position="29"/>
    </location>
</feature>
<protein>
    <submittedName>
        <fullName evidence="2">Uncharacterized protein</fullName>
    </submittedName>
</protein>
<feature type="transmembrane region" description="Helical" evidence="1">
    <location>
        <begin position="50"/>
        <end position="70"/>
    </location>
</feature>
<proteinExistence type="predicted"/>
<dbReference type="RefSeq" id="WP_190293432.1">
    <property type="nucleotide sequence ID" value="NZ_JABFCZ010000025.1"/>
</dbReference>
<evidence type="ECO:0000313" key="2">
    <source>
        <dbReference type="EMBL" id="MBD1548746.1"/>
    </source>
</evidence>
<gene>
    <name evidence="2" type="ORF">HK439_20980</name>
</gene>
<keyword evidence="1" id="KW-0472">Membrane</keyword>
<dbReference type="AlphaFoldDB" id="A0A926P2B6"/>
<feature type="transmembrane region" description="Helical" evidence="1">
    <location>
        <begin position="152"/>
        <end position="172"/>
    </location>
</feature>
<accession>A0A926P2B6</accession>
<name>A0A926P2B6_9HYPH</name>
<feature type="transmembrane region" description="Helical" evidence="1">
    <location>
        <begin position="82"/>
        <end position="100"/>
    </location>
</feature>
<dbReference type="EMBL" id="JABFCZ010000025">
    <property type="protein sequence ID" value="MBD1548746.1"/>
    <property type="molecule type" value="Genomic_DNA"/>
</dbReference>
<comment type="caution">
    <text evidence="2">The sequence shown here is derived from an EMBL/GenBank/DDBJ whole genome shotgun (WGS) entry which is preliminary data.</text>
</comment>
<organism evidence="2 3">
    <name type="scientific">Roseibium aggregatum</name>
    <dbReference type="NCBI Taxonomy" id="187304"/>
    <lineage>
        <taxon>Bacteria</taxon>
        <taxon>Pseudomonadati</taxon>
        <taxon>Pseudomonadota</taxon>
        <taxon>Alphaproteobacteria</taxon>
        <taxon>Hyphomicrobiales</taxon>
        <taxon>Stappiaceae</taxon>
        <taxon>Roseibium</taxon>
    </lineage>
</organism>
<sequence length="291" mass="32182">MTYEFLTSRGVLFLSLIFGFFAYTAYGYLRKTGPLNEETITSNGGSRMMYVVWQAVIPLVYVGLVALSVLGSVKLFEGNPPASYFLSQPVLSAIAGAVYSRAAILRAKDAGFSRGGALLGIVPFANIWLMVAPPKEAPERPPYVPAAVPARVLIILCAIAVFFLSGPVNTIIAEKLAGIRIATRIEQGDFDFAAPLPTQLAETSTFQKIEPDAGEKAIYYQYGISGPDLDRDRIRSWLKDTLKSELAKYWCQERLIADRGWTVWYEYWDPDDRLVASTRVSQGDCRRLKSG</sequence>
<keyword evidence="1" id="KW-0812">Transmembrane</keyword>
<keyword evidence="1" id="KW-1133">Transmembrane helix</keyword>
<dbReference type="Proteomes" id="UP000598467">
    <property type="component" value="Unassembled WGS sequence"/>
</dbReference>
<reference evidence="2" key="1">
    <citation type="submission" date="2020-05" db="EMBL/GenBank/DDBJ databases">
        <title>Identification of trans-AT polyketide cluster in two marine bacteria, producers of a novel glutaramide-containing polyketide sesbanimide D and analogs.</title>
        <authorList>
            <person name="Kacar D."/>
            <person name="Rodriguez P."/>
            <person name="Canedo L."/>
            <person name="Gonzalez E."/>
            <person name="Galan B."/>
            <person name="De La Calle F."/>
            <person name="Garcia J.L."/>
        </authorList>
    </citation>
    <scope>NUCLEOTIDE SEQUENCE</scope>
    <source>
        <strain evidence="2">PHM038</strain>
    </source>
</reference>